<gene>
    <name evidence="4" type="ORF">dnm_071170</name>
</gene>
<protein>
    <submittedName>
        <fullName evidence="4">Nuclease, related to Staphylococcal nuclease (SNase)</fullName>
    </submittedName>
</protein>
<evidence type="ECO:0000256" key="2">
    <source>
        <dbReference type="SAM" id="SignalP"/>
    </source>
</evidence>
<dbReference type="Gene3D" id="2.40.50.90">
    <property type="match status" value="1"/>
</dbReference>
<evidence type="ECO:0000256" key="1">
    <source>
        <dbReference type="SAM" id="MobiDB-lite"/>
    </source>
</evidence>
<dbReference type="AlphaFoldDB" id="A0A975BSX1"/>
<keyword evidence="5" id="KW-1185">Reference proteome</keyword>
<dbReference type="Pfam" id="PF00565">
    <property type="entry name" value="SNase"/>
    <property type="match status" value="1"/>
</dbReference>
<proteinExistence type="predicted"/>
<name>A0A975BSX1_9BACT</name>
<accession>A0A975BSX1</accession>
<evidence type="ECO:0000313" key="4">
    <source>
        <dbReference type="EMBL" id="QTA91051.1"/>
    </source>
</evidence>
<dbReference type="EMBL" id="CP061800">
    <property type="protein sequence ID" value="QTA91051.1"/>
    <property type="molecule type" value="Genomic_DNA"/>
</dbReference>
<sequence>MKKWKKVLLALSVWFPLFANADKIVLKNGRRIENVTVWKEDGLIKCYRFRSVVGYLKEDVEQIEQAEIKETSDESDFQPKKVRSDNEKQANLHKNDYRQFHVIKIYDGDSFKATDNNIEIIVRLVGIDAPETADKGRRKPAQPYGEEAEKYLVKMILNKTVRIRGYGMGGLQTPARGGLCGK</sequence>
<feature type="chain" id="PRO_5037379269" evidence="2">
    <location>
        <begin position="22"/>
        <end position="182"/>
    </location>
</feature>
<dbReference type="SUPFAM" id="SSF50199">
    <property type="entry name" value="Staphylococcal nuclease"/>
    <property type="match status" value="1"/>
</dbReference>
<evidence type="ECO:0000313" key="5">
    <source>
        <dbReference type="Proteomes" id="UP000663722"/>
    </source>
</evidence>
<feature type="signal peptide" evidence="2">
    <location>
        <begin position="1"/>
        <end position="21"/>
    </location>
</feature>
<dbReference type="Proteomes" id="UP000663722">
    <property type="component" value="Chromosome"/>
</dbReference>
<keyword evidence="2" id="KW-0732">Signal</keyword>
<feature type="domain" description="TNase-like" evidence="3">
    <location>
        <begin position="122"/>
        <end position="164"/>
    </location>
</feature>
<dbReference type="InterPro" id="IPR016071">
    <property type="entry name" value="Staphylococal_nuclease_OB-fold"/>
</dbReference>
<organism evidence="4 5">
    <name type="scientific">Desulfonema magnum</name>
    <dbReference type="NCBI Taxonomy" id="45655"/>
    <lineage>
        <taxon>Bacteria</taxon>
        <taxon>Pseudomonadati</taxon>
        <taxon>Thermodesulfobacteriota</taxon>
        <taxon>Desulfobacteria</taxon>
        <taxon>Desulfobacterales</taxon>
        <taxon>Desulfococcaceae</taxon>
        <taxon>Desulfonema</taxon>
    </lineage>
</organism>
<feature type="region of interest" description="Disordered" evidence="1">
    <location>
        <begin position="68"/>
        <end position="89"/>
    </location>
</feature>
<dbReference type="KEGG" id="dmm:dnm_071170"/>
<reference evidence="4" key="1">
    <citation type="journal article" date="2021" name="Microb. Physiol.">
        <title>Proteogenomic Insights into the Physiology of Marine, Sulfate-Reducing, Filamentous Desulfonema limicola and Desulfonema magnum.</title>
        <authorList>
            <person name="Schnaars V."/>
            <person name="Wohlbrand L."/>
            <person name="Scheve S."/>
            <person name="Hinrichs C."/>
            <person name="Reinhardt R."/>
            <person name="Rabus R."/>
        </authorList>
    </citation>
    <scope>NUCLEOTIDE SEQUENCE</scope>
    <source>
        <strain evidence="4">4be13</strain>
    </source>
</reference>
<dbReference type="RefSeq" id="WP_207678992.1">
    <property type="nucleotide sequence ID" value="NZ_CP061800.1"/>
</dbReference>
<dbReference type="InterPro" id="IPR035437">
    <property type="entry name" value="SNase_OB-fold_sf"/>
</dbReference>
<evidence type="ECO:0000259" key="3">
    <source>
        <dbReference type="Pfam" id="PF00565"/>
    </source>
</evidence>